<reference evidence="2" key="1">
    <citation type="journal article" date="2013" name="Environ. Microbiol.">
        <title>Microbiota from the distal guts of lean and obese adolescents exhibit partial functional redundancy besides clear differences in community structure.</title>
        <authorList>
            <person name="Ferrer M."/>
            <person name="Ruiz A."/>
            <person name="Lanza F."/>
            <person name="Haange S.B."/>
            <person name="Oberbach A."/>
            <person name="Till H."/>
            <person name="Bargiela R."/>
            <person name="Campoy C."/>
            <person name="Segura M.T."/>
            <person name="Richter M."/>
            <person name="von Bergen M."/>
            <person name="Seifert J."/>
            <person name="Suarez A."/>
        </authorList>
    </citation>
    <scope>NUCLEOTIDE SEQUENCE</scope>
</reference>
<evidence type="ECO:0000259" key="1">
    <source>
        <dbReference type="SMART" id="SM00306"/>
    </source>
</evidence>
<dbReference type="SMART" id="SM00306">
    <property type="entry name" value="HintN"/>
    <property type="match status" value="1"/>
</dbReference>
<dbReference type="GO" id="GO:0016539">
    <property type="term" value="P:intein-mediated protein splicing"/>
    <property type="evidence" value="ECO:0007669"/>
    <property type="project" value="InterPro"/>
</dbReference>
<name>K1SH58_9ZZZZ</name>
<feature type="non-terminal residue" evidence="2">
    <location>
        <position position="264"/>
    </location>
</feature>
<dbReference type="Gene3D" id="2.170.16.10">
    <property type="entry name" value="Hedgehog/Intein (Hint) domain"/>
    <property type="match status" value="1"/>
</dbReference>
<dbReference type="EMBL" id="AJWY01010717">
    <property type="protein sequence ID" value="EKC54769.1"/>
    <property type="molecule type" value="Genomic_DNA"/>
</dbReference>
<feature type="domain" description="Hint" evidence="1">
    <location>
        <begin position="123"/>
        <end position="230"/>
    </location>
</feature>
<proteinExistence type="predicted"/>
<evidence type="ECO:0000313" key="2">
    <source>
        <dbReference type="EMBL" id="EKC54769.1"/>
    </source>
</evidence>
<dbReference type="PROSITE" id="PS50817">
    <property type="entry name" value="INTEIN_N_TER"/>
    <property type="match status" value="1"/>
</dbReference>
<gene>
    <name evidence="2" type="ORF">LEA_15699</name>
</gene>
<sequence length="264" mass="29339">MTYNLTHNVIGASKEDLANMGEYLEFGLDNLPPYLTINRTGNDWTKEVVLGTRNINNQRDVHARIRITNVDDGKTRGSLKTAGGTPYTSIYDEVGKFPVLGAWLAGRPAHMMHGRMRGVCLMAGCCCAGTIVYKSNGEPCRIEDLKQEDGIIGFDNISSKAVSQDITWMKPPAEKECYRITTKRGRVLECSGDHPILTVVKKRNGKFRYFGSDFRRADSLRVGRKICVSDGVDIWGDKKMFDPYLVGILIGDGSYGFDKTPIVS</sequence>
<accession>K1SH58</accession>
<dbReference type="CDD" id="cd00081">
    <property type="entry name" value="Hint"/>
    <property type="match status" value="1"/>
</dbReference>
<dbReference type="NCBIfam" id="TIGR01445">
    <property type="entry name" value="intein_Nterm"/>
    <property type="match status" value="1"/>
</dbReference>
<protein>
    <submittedName>
        <fullName evidence="2">Protein containing Hedgehog/intein hint</fullName>
    </submittedName>
</protein>
<organism evidence="2">
    <name type="scientific">human gut metagenome</name>
    <dbReference type="NCBI Taxonomy" id="408170"/>
    <lineage>
        <taxon>unclassified sequences</taxon>
        <taxon>metagenomes</taxon>
        <taxon>organismal metagenomes</taxon>
    </lineage>
</organism>
<comment type="caution">
    <text evidence="2">The sequence shown here is derived from an EMBL/GenBank/DDBJ whole genome shotgun (WGS) entry which is preliminary data.</text>
</comment>
<dbReference type="InterPro" id="IPR003587">
    <property type="entry name" value="Hint_dom_N"/>
</dbReference>
<dbReference type="InterPro" id="IPR006141">
    <property type="entry name" value="Intein_N"/>
</dbReference>
<dbReference type="AlphaFoldDB" id="K1SH58"/>
<dbReference type="SUPFAM" id="SSF51294">
    <property type="entry name" value="Hedgehog/intein (Hint) domain"/>
    <property type="match status" value="1"/>
</dbReference>
<dbReference type="InterPro" id="IPR036844">
    <property type="entry name" value="Hint_dom_sf"/>
</dbReference>